<dbReference type="Pfam" id="PF00271">
    <property type="entry name" value="Helicase_C"/>
    <property type="match status" value="1"/>
</dbReference>
<gene>
    <name evidence="11" type="ORF">Strvi_1484</name>
</gene>
<dbReference type="InterPro" id="IPR014001">
    <property type="entry name" value="Helicase_ATP-bd"/>
</dbReference>
<feature type="compositionally biased region" description="Low complexity" evidence="7">
    <location>
        <begin position="635"/>
        <end position="668"/>
    </location>
</feature>
<feature type="compositionally biased region" description="Low complexity" evidence="7">
    <location>
        <begin position="680"/>
        <end position="697"/>
    </location>
</feature>
<proteinExistence type="predicted"/>
<dbReference type="eggNOG" id="COG0513">
    <property type="taxonomic scope" value="Bacteria"/>
</dbReference>
<feature type="compositionally biased region" description="Low complexity" evidence="7">
    <location>
        <begin position="850"/>
        <end position="859"/>
    </location>
</feature>
<keyword evidence="4 11" id="KW-0347">Helicase</keyword>
<evidence type="ECO:0000256" key="4">
    <source>
        <dbReference type="ARBA" id="ARBA00022806"/>
    </source>
</evidence>
<dbReference type="Gene3D" id="3.40.50.300">
    <property type="entry name" value="P-loop containing nucleotide triphosphate hydrolases"/>
    <property type="match status" value="2"/>
</dbReference>
<dbReference type="PANTHER" id="PTHR47963:SF8">
    <property type="entry name" value="ATP-DEPENDENT RNA HELICASE DEAD"/>
    <property type="match status" value="1"/>
</dbReference>
<feature type="compositionally biased region" description="Low complexity" evidence="7">
    <location>
        <begin position="706"/>
        <end position="724"/>
    </location>
</feature>
<keyword evidence="2" id="KW-0547">Nucleotide-binding</keyword>
<dbReference type="AlphaFoldDB" id="G2NXW7"/>
<dbReference type="EC" id="3.6.4.13" evidence="1"/>
<dbReference type="PROSITE" id="PS51195">
    <property type="entry name" value="Q_MOTIF"/>
    <property type="match status" value="1"/>
</dbReference>
<dbReference type="CDD" id="cd18787">
    <property type="entry name" value="SF2_C_DEAD"/>
    <property type="match status" value="1"/>
</dbReference>
<name>G2NXW7_STRV4</name>
<feature type="compositionally biased region" description="Low complexity" evidence="7">
    <location>
        <begin position="532"/>
        <end position="562"/>
    </location>
</feature>
<dbReference type="PROSITE" id="PS00039">
    <property type="entry name" value="DEAD_ATP_HELICASE"/>
    <property type="match status" value="1"/>
</dbReference>
<dbReference type="SMART" id="SM00487">
    <property type="entry name" value="DEXDc"/>
    <property type="match status" value="1"/>
</dbReference>
<dbReference type="SMART" id="SM00490">
    <property type="entry name" value="HELICc"/>
    <property type="match status" value="1"/>
</dbReference>
<accession>G2NXW7</accession>
<dbReference type="InterPro" id="IPR027417">
    <property type="entry name" value="P-loop_NTPase"/>
</dbReference>
<keyword evidence="12" id="KW-1185">Reference proteome</keyword>
<feature type="compositionally biased region" description="Low complexity" evidence="7">
    <location>
        <begin position="794"/>
        <end position="812"/>
    </location>
</feature>
<feature type="short sequence motif" description="Q motif" evidence="6">
    <location>
        <begin position="36"/>
        <end position="64"/>
    </location>
</feature>
<feature type="domain" description="DEAD-box RNA helicase Q" evidence="10">
    <location>
        <begin position="36"/>
        <end position="64"/>
    </location>
</feature>
<organism evidence="11 12">
    <name type="scientific">Streptomyces violaceusniger (strain Tu 4113)</name>
    <dbReference type="NCBI Taxonomy" id="653045"/>
    <lineage>
        <taxon>Bacteria</taxon>
        <taxon>Bacillati</taxon>
        <taxon>Actinomycetota</taxon>
        <taxon>Actinomycetes</taxon>
        <taxon>Kitasatosporales</taxon>
        <taxon>Streptomycetaceae</taxon>
        <taxon>Streptomyces</taxon>
        <taxon>Streptomyces violaceusniger group</taxon>
    </lineage>
</organism>
<dbReference type="GO" id="GO:0016787">
    <property type="term" value="F:hydrolase activity"/>
    <property type="evidence" value="ECO:0007669"/>
    <property type="project" value="UniProtKB-KW"/>
</dbReference>
<feature type="compositionally biased region" description="Low complexity" evidence="7">
    <location>
        <begin position="492"/>
        <end position="518"/>
    </location>
</feature>
<feature type="compositionally biased region" description="Low complexity" evidence="7">
    <location>
        <begin position="573"/>
        <end position="602"/>
    </location>
</feature>
<dbReference type="InterPro" id="IPR044742">
    <property type="entry name" value="DEAD/DEAH_RhlB"/>
</dbReference>
<evidence type="ECO:0000313" key="11">
    <source>
        <dbReference type="EMBL" id="AEM81224.1"/>
    </source>
</evidence>
<feature type="region of interest" description="Disordered" evidence="7">
    <location>
        <begin position="617"/>
        <end position="859"/>
    </location>
</feature>
<dbReference type="GO" id="GO:0005829">
    <property type="term" value="C:cytosol"/>
    <property type="evidence" value="ECO:0007669"/>
    <property type="project" value="TreeGrafter"/>
</dbReference>
<evidence type="ECO:0000256" key="5">
    <source>
        <dbReference type="ARBA" id="ARBA00022840"/>
    </source>
</evidence>
<sequence length="859" mass="90579">MVPRRTGHPQGRCTRAPCDPLRRFSPRLTEEASILTTFRELGILPETAEALEAVGIMSPFPIQEMTLPVALSGTDVIGQAKTGTGKTLGFGLPLLERVVVSADVEAGRAKPEQLTDAPQALVVVPTRELCQQVTNDLLTAGKVRAVRVLSIYGGRAYEPQVEALKKGVDVVVGTPGRLLDLAGQKKLRLSSVKSLVLDEADEMLDLGFLPDVEKIIQLLPAKRQTMLFSATMPGQVISLARRYMSQPTHIRATAPDDEGATVANITQHVFRAHSMDKPEVVARVLQADGRGLVMIFCRTKRTAADIADQLARRGFASGAVHGDLGQGAREQALRAFRNGKVDVLVCTDVAARGIDVEGVTHVINYQSPEDEKTYLHRIGRTGRAGASGIAITLVDWDDIPRWQLINKALDLAFHEPEETYSTSEHLFELLNIPAGTTGVLPRGERTRAGLAAEEIEDLGETGGRGGRGRRAAAPATEERPPRNHRVRRRTRGGMTTDGTGAPEGAAAAESAADTAEGATEPRRPRRRRRTRGGAATAHPEAATAAVDTAEAAQPEAEPAEASAKPRRRRTRGAARTAEAATAGVETAKGTEGATEESASTVAVESAETAVMTVEATEAAVEAPAKPRRRTRAKAAEAAQTAVETAEGTTDAVNGAETVEAQPEAVEAPAKPRRRTRAKAAEAAEAAVDTAEGTAEAATPRRRTRATAKADTADAQPETEATEAPAKPRRTRAKATKAAEAAVETAEGTAEATDTAEAAKPRRTRAKAAEAAEAAVDTAEGTAEAATPRRRTRAATKADTADAQPETEATEAPAKPRRTRAKAATAAPAADEAGAETAPAKPRRRTRAKAAEAVEATAEG</sequence>
<dbReference type="GO" id="GO:0033592">
    <property type="term" value="F:RNA strand annealing activity"/>
    <property type="evidence" value="ECO:0007669"/>
    <property type="project" value="TreeGrafter"/>
</dbReference>
<evidence type="ECO:0000256" key="7">
    <source>
        <dbReference type="SAM" id="MobiDB-lite"/>
    </source>
</evidence>
<dbReference type="InterPro" id="IPR000629">
    <property type="entry name" value="RNA-helicase_DEAD-box_CS"/>
</dbReference>
<evidence type="ECO:0000256" key="3">
    <source>
        <dbReference type="ARBA" id="ARBA00022801"/>
    </source>
</evidence>
<dbReference type="InterPro" id="IPR001650">
    <property type="entry name" value="Helicase_C-like"/>
</dbReference>
<feature type="compositionally biased region" description="Low complexity" evidence="7">
    <location>
        <begin position="768"/>
        <end position="785"/>
    </location>
</feature>
<dbReference type="CDD" id="cd00268">
    <property type="entry name" value="DEADc"/>
    <property type="match status" value="1"/>
</dbReference>
<dbReference type="PANTHER" id="PTHR47963">
    <property type="entry name" value="DEAD-BOX ATP-DEPENDENT RNA HELICASE 47, MITOCHONDRIAL"/>
    <property type="match status" value="1"/>
</dbReference>
<evidence type="ECO:0000313" key="12">
    <source>
        <dbReference type="Proteomes" id="UP000008703"/>
    </source>
</evidence>
<reference evidence="11" key="1">
    <citation type="submission" date="2011-08" db="EMBL/GenBank/DDBJ databases">
        <title>Complete sequence of chromosome of Streptomyces violaceusniger Tu 4113.</title>
        <authorList>
            <consortium name="US DOE Joint Genome Institute"/>
            <person name="Lucas S."/>
            <person name="Han J."/>
            <person name="Lapidus A."/>
            <person name="Cheng J.-F."/>
            <person name="Goodwin L."/>
            <person name="Pitluck S."/>
            <person name="Peters L."/>
            <person name="Ivanova N."/>
            <person name="Daligault H."/>
            <person name="Detter J.C."/>
            <person name="Han C."/>
            <person name="Tapia R."/>
            <person name="Land M."/>
            <person name="Hauser L."/>
            <person name="Kyrpides N."/>
            <person name="Ivanova N."/>
            <person name="Pagani I."/>
            <person name="Hagen A."/>
            <person name="Katz L."/>
            <person name="Fiedler H.-P."/>
            <person name="Keasling J."/>
            <person name="Fortman J."/>
            <person name="Woyke T."/>
        </authorList>
    </citation>
    <scope>NUCLEOTIDE SEQUENCE [LARGE SCALE GENOMIC DNA]</scope>
    <source>
        <strain evidence="11">Tu 4113</strain>
    </source>
</reference>
<dbReference type="SUPFAM" id="SSF52540">
    <property type="entry name" value="P-loop containing nucleoside triphosphate hydrolases"/>
    <property type="match status" value="1"/>
</dbReference>
<dbReference type="KEGG" id="svl:Strvi_1484"/>
<keyword evidence="5" id="KW-0067">ATP-binding</keyword>
<feature type="compositionally biased region" description="Low complexity" evidence="7">
    <location>
        <begin position="821"/>
        <end position="839"/>
    </location>
</feature>
<dbReference type="Proteomes" id="UP000008703">
    <property type="component" value="Chromosome"/>
</dbReference>
<dbReference type="InterPro" id="IPR011545">
    <property type="entry name" value="DEAD/DEAH_box_helicase_dom"/>
</dbReference>
<dbReference type="GO" id="GO:0005524">
    <property type="term" value="F:ATP binding"/>
    <property type="evidence" value="ECO:0007669"/>
    <property type="project" value="UniProtKB-KW"/>
</dbReference>
<dbReference type="GO" id="GO:0005840">
    <property type="term" value="C:ribosome"/>
    <property type="evidence" value="ECO:0007669"/>
    <property type="project" value="TreeGrafter"/>
</dbReference>
<evidence type="ECO:0000256" key="2">
    <source>
        <dbReference type="ARBA" id="ARBA00022741"/>
    </source>
</evidence>
<feature type="compositionally biased region" description="Basic residues" evidence="7">
    <location>
        <begin position="482"/>
        <end position="491"/>
    </location>
</feature>
<feature type="domain" description="Helicase ATP-binding" evidence="8">
    <location>
        <begin position="67"/>
        <end position="250"/>
    </location>
</feature>
<dbReference type="PROSITE" id="PS51192">
    <property type="entry name" value="HELICASE_ATP_BIND_1"/>
    <property type="match status" value="1"/>
</dbReference>
<dbReference type="InterPro" id="IPR014014">
    <property type="entry name" value="RNA_helicase_DEAD_Q_motif"/>
</dbReference>
<feature type="region of interest" description="Disordered" evidence="7">
    <location>
        <begin position="453"/>
        <end position="602"/>
    </location>
</feature>
<evidence type="ECO:0000259" key="9">
    <source>
        <dbReference type="PROSITE" id="PS51194"/>
    </source>
</evidence>
<dbReference type="PROSITE" id="PS51194">
    <property type="entry name" value="HELICASE_CTER"/>
    <property type="match status" value="1"/>
</dbReference>
<dbReference type="HOGENOM" id="CLU_003041_27_0_11"/>
<dbReference type="GO" id="GO:0009409">
    <property type="term" value="P:response to cold"/>
    <property type="evidence" value="ECO:0007669"/>
    <property type="project" value="TreeGrafter"/>
</dbReference>
<dbReference type="Pfam" id="PF00270">
    <property type="entry name" value="DEAD"/>
    <property type="match status" value="1"/>
</dbReference>
<evidence type="ECO:0000259" key="8">
    <source>
        <dbReference type="PROSITE" id="PS51192"/>
    </source>
</evidence>
<keyword evidence="3" id="KW-0378">Hydrolase</keyword>
<dbReference type="InterPro" id="IPR050547">
    <property type="entry name" value="DEAD_box_RNA_helicases"/>
</dbReference>
<protein>
    <recommendedName>
        <fullName evidence="1">RNA helicase</fullName>
        <ecNumber evidence="1">3.6.4.13</ecNumber>
    </recommendedName>
</protein>
<feature type="compositionally biased region" description="Low complexity" evidence="7">
    <location>
        <begin position="735"/>
        <end position="757"/>
    </location>
</feature>
<dbReference type="EMBL" id="CP002994">
    <property type="protein sequence ID" value="AEM81224.1"/>
    <property type="molecule type" value="Genomic_DNA"/>
</dbReference>
<dbReference type="GO" id="GO:0003724">
    <property type="term" value="F:RNA helicase activity"/>
    <property type="evidence" value="ECO:0007669"/>
    <property type="project" value="UniProtKB-EC"/>
</dbReference>
<feature type="domain" description="Helicase C-terminal" evidence="9">
    <location>
        <begin position="276"/>
        <end position="427"/>
    </location>
</feature>
<evidence type="ECO:0000259" key="10">
    <source>
        <dbReference type="PROSITE" id="PS51195"/>
    </source>
</evidence>
<evidence type="ECO:0000256" key="1">
    <source>
        <dbReference type="ARBA" id="ARBA00012552"/>
    </source>
</evidence>
<evidence type="ECO:0000256" key="6">
    <source>
        <dbReference type="PROSITE-ProRule" id="PRU00552"/>
    </source>
</evidence>